<organism evidence="2 3">
    <name type="scientific">Paenibacillus agilis</name>
    <dbReference type="NCBI Taxonomy" id="3020863"/>
    <lineage>
        <taxon>Bacteria</taxon>
        <taxon>Bacillati</taxon>
        <taxon>Bacillota</taxon>
        <taxon>Bacilli</taxon>
        <taxon>Bacillales</taxon>
        <taxon>Paenibacillaceae</taxon>
        <taxon>Paenibacillus</taxon>
    </lineage>
</organism>
<dbReference type="Proteomes" id="UP000318102">
    <property type="component" value="Unassembled WGS sequence"/>
</dbReference>
<dbReference type="AlphaFoldDB" id="A0A559IW41"/>
<dbReference type="RefSeq" id="WP_144986761.1">
    <property type="nucleotide sequence ID" value="NZ_VNJK01000001.1"/>
</dbReference>
<keyword evidence="3" id="KW-1185">Reference proteome</keyword>
<dbReference type="InterPro" id="IPR011437">
    <property type="entry name" value="DUF1540"/>
</dbReference>
<name>A0A559IW41_9BACL</name>
<dbReference type="OrthoDB" id="2680038at2"/>
<sequence>MSIIKCPISECVNWKENNCGASVVQIKQENAECLTFEKKENRK</sequence>
<proteinExistence type="predicted"/>
<reference evidence="2 3" key="1">
    <citation type="submission" date="2019-07" db="EMBL/GenBank/DDBJ databases">
        <authorList>
            <person name="Kim J."/>
        </authorList>
    </citation>
    <scope>NUCLEOTIDE SEQUENCE [LARGE SCALE GENOMIC DNA]</scope>
    <source>
        <strain evidence="2 3">N4</strain>
    </source>
</reference>
<comment type="caution">
    <text evidence="2">The sequence shown here is derived from an EMBL/GenBank/DDBJ whole genome shotgun (WGS) entry which is preliminary data.</text>
</comment>
<gene>
    <name evidence="2" type="ORF">FPZ44_01540</name>
</gene>
<evidence type="ECO:0000313" key="3">
    <source>
        <dbReference type="Proteomes" id="UP000318102"/>
    </source>
</evidence>
<evidence type="ECO:0000259" key="1">
    <source>
        <dbReference type="Pfam" id="PF07561"/>
    </source>
</evidence>
<feature type="domain" description="DUF1540" evidence="1">
    <location>
        <begin position="4"/>
        <end position="36"/>
    </location>
</feature>
<evidence type="ECO:0000313" key="2">
    <source>
        <dbReference type="EMBL" id="TVX91857.1"/>
    </source>
</evidence>
<dbReference type="Pfam" id="PF07561">
    <property type="entry name" value="DUF1540"/>
    <property type="match status" value="1"/>
</dbReference>
<protein>
    <submittedName>
        <fullName evidence="2">DUF1540 domain-containing protein</fullName>
    </submittedName>
</protein>
<accession>A0A559IW41</accession>
<dbReference type="EMBL" id="VNJK01000001">
    <property type="protein sequence ID" value="TVX91857.1"/>
    <property type="molecule type" value="Genomic_DNA"/>
</dbReference>